<organism evidence="11 12">
    <name type="scientific">Pseudomarimonas salicorniae</name>
    <dbReference type="NCBI Taxonomy" id="2933270"/>
    <lineage>
        <taxon>Bacteria</taxon>
        <taxon>Pseudomonadati</taxon>
        <taxon>Pseudomonadota</taxon>
        <taxon>Gammaproteobacteria</taxon>
        <taxon>Lysobacterales</taxon>
        <taxon>Lysobacteraceae</taxon>
        <taxon>Pseudomarimonas</taxon>
    </lineage>
</organism>
<dbReference type="Gene3D" id="4.10.860.10">
    <property type="entry name" value="UVR domain"/>
    <property type="match status" value="1"/>
</dbReference>
<dbReference type="InterPro" id="IPR001943">
    <property type="entry name" value="UVR_dom"/>
</dbReference>
<evidence type="ECO:0000256" key="2">
    <source>
        <dbReference type="ARBA" id="ARBA00022763"/>
    </source>
</evidence>
<keyword evidence="3 7" id="KW-0228">DNA excision</keyword>
<dbReference type="SUPFAM" id="SSF46600">
    <property type="entry name" value="C-terminal UvrC-binding domain of UvrB"/>
    <property type="match status" value="1"/>
</dbReference>
<keyword evidence="6 7" id="KW-0742">SOS response</keyword>
<keyword evidence="1 7" id="KW-0963">Cytoplasm</keyword>
<keyword evidence="2 7" id="KW-0227">DNA damage</keyword>
<dbReference type="Gene3D" id="3.30.420.340">
    <property type="entry name" value="UvrC, RNAse H endonuclease domain"/>
    <property type="match status" value="1"/>
</dbReference>
<evidence type="ECO:0000259" key="9">
    <source>
        <dbReference type="PROSITE" id="PS50164"/>
    </source>
</evidence>
<dbReference type="InterPro" id="IPR004791">
    <property type="entry name" value="UvrC"/>
</dbReference>
<feature type="domain" description="GIY-YIG" evidence="9">
    <location>
        <begin position="25"/>
        <end position="103"/>
    </location>
</feature>
<comment type="caution">
    <text evidence="11">The sequence shown here is derived from an EMBL/GenBank/DDBJ whole genome shotgun (WGS) entry which is preliminary data.</text>
</comment>
<evidence type="ECO:0000256" key="1">
    <source>
        <dbReference type="ARBA" id="ARBA00022490"/>
    </source>
</evidence>
<dbReference type="Proteomes" id="UP001431449">
    <property type="component" value="Unassembled WGS sequence"/>
</dbReference>
<dbReference type="InterPro" id="IPR050066">
    <property type="entry name" value="UvrABC_protein_C"/>
</dbReference>
<dbReference type="SMART" id="SM00465">
    <property type="entry name" value="GIYc"/>
    <property type="match status" value="1"/>
</dbReference>
<dbReference type="InterPro" id="IPR003583">
    <property type="entry name" value="Hlx-hairpin-Hlx_DNA-bd_motif"/>
</dbReference>
<dbReference type="Pfam" id="PF01541">
    <property type="entry name" value="GIY-YIG"/>
    <property type="match status" value="1"/>
</dbReference>
<comment type="subunit">
    <text evidence="7">Interacts with UvrB in an incision complex.</text>
</comment>
<dbReference type="RefSeq" id="WP_248205760.1">
    <property type="nucleotide sequence ID" value="NZ_JALNMH010000003.1"/>
</dbReference>
<evidence type="ECO:0000313" key="11">
    <source>
        <dbReference type="EMBL" id="MCK7592967.1"/>
    </source>
</evidence>
<dbReference type="SMART" id="SM00278">
    <property type="entry name" value="HhH1"/>
    <property type="match status" value="2"/>
</dbReference>
<dbReference type="PROSITE" id="PS50165">
    <property type="entry name" value="UVRC"/>
    <property type="match status" value="1"/>
</dbReference>
<dbReference type="InterPro" id="IPR010994">
    <property type="entry name" value="RuvA_2-like"/>
</dbReference>
<evidence type="ECO:0000256" key="6">
    <source>
        <dbReference type="ARBA" id="ARBA00023236"/>
    </source>
</evidence>
<feature type="domain" description="UVR" evidence="8">
    <location>
        <begin position="212"/>
        <end position="247"/>
    </location>
</feature>
<dbReference type="InterPro" id="IPR036876">
    <property type="entry name" value="UVR_dom_sf"/>
</dbReference>
<dbReference type="SUPFAM" id="SSF82771">
    <property type="entry name" value="GIY-YIG endonuclease"/>
    <property type="match status" value="1"/>
</dbReference>
<dbReference type="Pfam" id="PF08459">
    <property type="entry name" value="UvrC_RNaseH_dom"/>
    <property type="match status" value="1"/>
</dbReference>
<comment type="subcellular location">
    <subcellularLocation>
        <location evidence="7">Cytoplasm</location>
    </subcellularLocation>
</comment>
<reference evidence="11" key="1">
    <citation type="submission" date="2022-04" db="EMBL/GenBank/DDBJ databases">
        <title>Lysobacter sp. CAU 1642 isolated from sea sand.</title>
        <authorList>
            <person name="Kim W."/>
        </authorList>
    </citation>
    <scope>NUCLEOTIDE SEQUENCE</scope>
    <source>
        <strain evidence="11">CAU 1642</strain>
    </source>
</reference>
<feature type="domain" description="UvrC family homology region profile" evidence="10">
    <location>
        <begin position="262"/>
        <end position="483"/>
    </location>
</feature>
<dbReference type="SUPFAM" id="SSF47781">
    <property type="entry name" value="RuvA domain 2-like"/>
    <property type="match status" value="1"/>
</dbReference>
<gene>
    <name evidence="7 11" type="primary">uvrC</name>
    <name evidence="11" type="ORF">M0G41_04700</name>
</gene>
<evidence type="ECO:0000256" key="4">
    <source>
        <dbReference type="ARBA" id="ARBA00022881"/>
    </source>
</evidence>
<proteinExistence type="inferred from homology"/>
<keyword evidence="5 7" id="KW-0234">DNA repair</keyword>
<protein>
    <recommendedName>
        <fullName evidence="7">UvrABC system protein C</fullName>
        <shortName evidence="7">Protein UvrC</shortName>
    </recommendedName>
    <alternativeName>
        <fullName evidence="7">Excinuclease ABC subunit C</fullName>
    </alternativeName>
</protein>
<dbReference type="InterPro" id="IPR038476">
    <property type="entry name" value="UvrC_RNase_H_dom_sf"/>
</dbReference>
<evidence type="ECO:0000256" key="5">
    <source>
        <dbReference type="ARBA" id="ARBA00023204"/>
    </source>
</evidence>
<evidence type="ECO:0000259" key="10">
    <source>
        <dbReference type="PROSITE" id="PS50165"/>
    </source>
</evidence>
<evidence type="ECO:0000313" key="12">
    <source>
        <dbReference type="Proteomes" id="UP001431449"/>
    </source>
</evidence>
<keyword evidence="12" id="KW-1185">Reference proteome</keyword>
<dbReference type="PANTHER" id="PTHR30562">
    <property type="entry name" value="UVRC/OXIDOREDUCTASE"/>
    <property type="match status" value="1"/>
</dbReference>
<evidence type="ECO:0000259" key="8">
    <source>
        <dbReference type="PROSITE" id="PS50151"/>
    </source>
</evidence>
<dbReference type="InterPro" id="IPR035901">
    <property type="entry name" value="GIY-YIG_endonuc_sf"/>
</dbReference>
<dbReference type="HAMAP" id="MF_00203">
    <property type="entry name" value="UvrC"/>
    <property type="match status" value="1"/>
</dbReference>
<dbReference type="Gene3D" id="3.40.1440.10">
    <property type="entry name" value="GIY-YIG endonuclease"/>
    <property type="match status" value="1"/>
</dbReference>
<dbReference type="InterPro" id="IPR001162">
    <property type="entry name" value="UvrC_RNase_H_dom"/>
</dbReference>
<dbReference type="EMBL" id="JALNMH010000003">
    <property type="protein sequence ID" value="MCK7592967.1"/>
    <property type="molecule type" value="Genomic_DNA"/>
</dbReference>
<dbReference type="PROSITE" id="PS50151">
    <property type="entry name" value="UVR"/>
    <property type="match status" value="1"/>
</dbReference>
<keyword evidence="4 7" id="KW-0267">Excision nuclease</keyword>
<dbReference type="CDD" id="cd10434">
    <property type="entry name" value="GIY-YIG_UvrC_Cho"/>
    <property type="match status" value="1"/>
</dbReference>
<dbReference type="InterPro" id="IPR047296">
    <property type="entry name" value="GIY-YIG_UvrC_Cho"/>
</dbReference>
<comment type="function">
    <text evidence="7">The UvrABC repair system catalyzes the recognition and processing of DNA lesions. UvrC both incises the 5' and 3' sides of the lesion. The N-terminal half is responsible for the 3' incision and the C-terminal half is responsible for the 5' incision.</text>
</comment>
<dbReference type="Pfam" id="PF14520">
    <property type="entry name" value="HHH_5"/>
    <property type="match status" value="1"/>
</dbReference>
<accession>A0ABT0GF36</accession>
<dbReference type="Pfam" id="PF22920">
    <property type="entry name" value="UvrC_RNaseH"/>
    <property type="match status" value="1"/>
</dbReference>
<dbReference type="Gene3D" id="1.10.150.20">
    <property type="entry name" value="5' to 3' exonuclease, C-terminal subdomain"/>
    <property type="match status" value="1"/>
</dbReference>
<dbReference type="PROSITE" id="PS50164">
    <property type="entry name" value="GIY_YIG"/>
    <property type="match status" value="1"/>
</dbReference>
<evidence type="ECO:0000256" key="3">
    <source>
        <dbReference type="ARBA" id="ARBA00022769"/>
    </source>
</evidence>
<dbReference type="InterPro" id="IPR000305">
    <property type="entry name" value="GIY-YIG_endonuc"/>
</dbReference>
<comment type="similarity">
    <text evidence="7">Belongs to the UvrC family.</text>
</comment>
<evidence type="ECO:0000256" key="7">
    <source>
        <dbReference type="HAMAP-Rule" id="MF_00203"/>
    </source>
</evidence>
<dbReference type="PANTHER" id="PTHR30562:SF1">
    <property type="entry name" value="UVRABC SYSTEM PROTEIN C"/>
    <property type="match status" value="1"/>
</dbReference>
<dbReference type="NCBIfam" id="TIGR00194">
    <property type="entry name" value="uvrC"/>
    <property type="match status" value="1"/>
</dbReference>
<sequence>MSGRPVEDDAAQEFDGKRFARSLPSSPGVYRMLGDDDAVLYVGKASALDKRVMSYFSGRQHAPRIQMMLSRVRRMEVTLTRTEAEALLLENQLIKSLRPRYNILMRDDKSYPYVRMTEHAFPRVAFYRGSRQASGRLFGPYPGAGAVRETLNALHKLFRLRSCEDSIFAGRTRPCLQYQIARCTAPCVGLISAEDYAESVREASLFLEGRSDVLGEALQARMERAAEALDFEEAARLRDLIAHLRKVQAEQHVEGDLGDIDVLACAIDGPSACVVLLSYRNGVNLGTRSYFPSMQGEADPAEVLSAFLSQHYLQFPPPREIVLDREIEDRALIEAALGERIGRKLAIRTSVRSERARLLQIAQRTAVAALASEIDTAGAQQRRLDDLVRLLALDAPPERIECFDISHTQGEATVASCVVFGPQGAQRNEYRRFNIQDITPGDDYAAMQQALERRFRRAAEGRLPDLLLIDGSSGQLGMATQVLTAAGLSGITVVGVAKGESRRPGHETLVLPDGQRLRPGPDSPGLHLIQQVRDEAHRFAITGHRGRRAKARMRSTLEDIEGIGARRRAALLRHFGGLAGVRAAGVEELSRVEGINAALARRIYAALHETDS</sequence>
<name>A0ABT0GF36_9GAMM</name>
<dbReference type="Pfam" id="PF02151">
    <property type="entry name" value="UVR"/>
    <property type="match status" value="1"/>
</dbReference>